<feature type="region of interest" description="Disordered" evidence="1">
    <location>
        <begin position="1"/>
        <end position="42"/>
    </location>
</feature>
<gene>
    <name evidence="2" type="ORF">B0J15DRAFT_505383</name>
</gene>
<feature type="compositionally biased region" description="Low complexity" evidence="1">
    <location>
        <begin position="67"/>
        <end position="80"/>
    </location>
</feature>
<feature type="compositionally biased region" description="Acidic residues" evidence="1">
    <location>
        <begin position="29"/>
        <end position="41"/>
    </location>
</feature>
<dbReference type="EMBL" id="JAGTJS010000029">
    <property type="protein sequence ID" value="KAH7232512.1"/>
    <property type="molecule type" value="Genomic_DNA"/>
</dbReference>
<organism evidence="2 3">
    <name type="scientific">Fusarium solani</name>
    <name type="common">Filamentous fungus</name>
    <dbReference type="NCBI Taxonomy" id="169388"/>
    <lineage>
        <taxon>Eukaryota</taxon>
        <taxon>Fungi</taxon>
        <taxon>Dikarya</taxon>
        <taxon>Ascomycota</taxon>
        <taxon>Pezizomycotina</taxon>
        <taxon>Sordariomycetes</taxon>
        <taxon>Hypocreomycetidae</taxon>
        <taxon>Hypocreales</taxon>
        <taxon>Nectriaceae</taxon>
        <taxon>Fusarium</taxon>
        <taxon>Fusarium solani species complex</taxon>
    </lineage>
</organism>
<feature type="region of interest" description="Disordered" evidence="1">
    <location>
        <begin position="187"/>
        <end position="269"/>
    </location>
</feature>
<evidence type="ECO:0000313" key="3">
    <source>
        <dbReference type="Proteomes" id="UP000736672"/>
    </source>
</evidence>
<reference evidence="2" key="1">
    <citation type="journal article" date="2021" name="Nat. Commun.">
        <title>Genetic determinants of endophytism in the Arabidopsis root mycobiome.</title>
        <authorList>
            <person name="Mesny F."/>
            <person name="Miyauchi S."/>
            <person name="Thiergart T."/>
            <person name="Pickel B."/>
            <person name="Atanasova L."/>
            <person name="Karlsson M."/>
            <person name="Huettel B."/>
            <person name="Barry K.W."/>
            <person name="Haridas S."/>
            <person name="Chen C."/>
            <person name="Bauer D."/>
            <person name="Andreopoulos W."/>
            <person name="Pangilinan J."/>
            <person name="LaButti K."/>
            <person name="Riley R."/>
            <person name="Lipzen A."/>
            <person name="Clum A."/>
            <person name="Drula E."/>
            <person name="Henrissat B."/>
            <person name="Kohler A."/>
            <person name="Grigoriev I.V."/>
            <person name="Martin F.M."/>
            <person name="Hacquard S."/>
        </authorList>
    </citation>
    <scope>NUCLEOTIDE SEQUENCE</scope>
    <source>
        <strain evidence="2">FSSC 5 MPI-SDFR-AT-0091</strain>
    </source>
</reference>
<dbReference type="OrthoDB" id="5006268at2759"/>
<feature type="region of interest" description="Disordered" evidence="1">
    <location>
        <begin position="59"/>
        <end position="82"/>
    </location>
</feature>
<feature type="region of interest" description="Disordered" evidence="1">
    <location>
        <begin position="118"/>
        <end position="157"/>
    </location>
</feature>
<feature type="compositionally biased region" description="Polar residues" evidence="1">
    <location>
        <begin position="225"/>
        <end position="240"/>
    </location>
</feature>
<protein>
    <submittedName>
        <fullName evidence="2">Uncharacterized protein</fullName>
    </submittedName>
</protein>
<dbReference type="Proteomes" id="UP000736672">
    <property type="component" value="Unassembled WGS sequence"/>
</dbReference>
<keyword evidence="3" id="KW-1185">Reference proteome</keyword>
<evidence type="ECO:0000256" key="1">
    <source>
        <dbReference type="SAM" id="MobiDB-lite"/>
    </source>
</evidence>
<sequence>MVTRANKRKMEMTGHMSMANAHETGNSTDDVETTTTEEELECPSKVPRLKIIHDVADCNKDQKPLQQHRTQTRSSSQPRRAPCMSHVNLDDLPTPSQLACELKELKKDLCLLAPPTAEIEDEKRNEEKDDEAVELMPSTSHDLRPASPPSSQRRFFTPDGDYARMALALHLSRRTAALEEIRQRYRPAVKAGMEEAGTQPPEASSQPEPPPPDPPLHDDEVYHSSPPSQESTGPGASQESYGGDWVDDVALELLDGGLHPAADDSDPPQ</sequence>
<accession>A0A9P9JPB2</accession>
<name>A0A9P9JPB2_FUSSL</name>
<evidence type="ECO:0000313" key="2">
    <source>
        <dbReference type="EMBL" id="KAH7232512.1"/>
    </source>
</evidence>
<comment type="caution">
    <text evidence="2">The sequence shown here is derived from an EMBL/GenBank/DDBJ whole genome shotgun (WGS) entry which is preliminary data.</text>
</comment>
<proteinExistence type="predicted"/>
<dbReference type="AlphaFoldDB" id="A0A9P9JPB2"/>